<reference evidence="1 2" key="1">
    <citation type="submission" date="2016-05" db="EMBL/GenBank/DDBJ databases">
        <title>First whole genome sequencing of Entamoeba histolytica HM1:IMSS-clone-6.</title>
        <authorList>
            <person name="Mukherjee Avik.K."/>
            <person name="Izumyama S."/>
            <person name="Nakada-Tsukui K."/>
            <person name="Nozaki T."/>
        </authorList>
    </citation>
    <scope>NUCLEOTIDE SEQUENCE [LARGE SCALE GENOMIC DNA]</scope>
    <source>
        <strain evidence="1 2">HM1:IMSS clone 6</strain>
    </source>
</reference>
<evidence type="ECO:0008006" key="3">
    <source>
        <dbReference type="Google" id="ProtNLM"/>
    </source>
</evidence>
<dbReference type="Proteomes" id="UP000078387">
    <property type="component" value="Unassembled WGS sequence"/>
</dbReference>
<dbReference type="VEuPathDB" id="AmoebaDB:KM1_217680"/>
<dbReference type="VEuPathDB" id="AmoebaDB:EHI_009440"/>
<proteinExistence type="predicted"/>
<dbReference type="VEuPathDB" id="AmoebaDB:EHI5A_174250"/>
<name>A0A5K1VRI5_ENTHI</name>
<evidence type="ECO:0000313" key="2">
    <source>
        <dbReference type="Proteomes" id="UP000078387"/>
    </source>
</evidence>
<accession>A0A5K1VRI5</accession>
<evidence type="ECO:0000313" key="1">
    <source>
        <dbReference type="EMBL" id="GAT94091.1"/>
    </source>
</evidence>
<sequence length="132" mass="15139">MSKDGRTSISRAKRLSMIPTLSLKKTEISNDPKKFAHLSFSEEFHNNVHEEKITVEIDLYFGEKINHESSTGETISNLIKFCEAKYDLPKDEMVMTYKENFLLPCLSLADIPDLLNDKHPVIIAMKDPHCKN</sequence>
<dbReference type="VEuPathDB" id="AmoebaDB:EHI7A_128850"/>
<organism evidence="1 2">
    <name type="scientific">Entamoeba histolytica</name>
    <dbReference type="NCBI Taxonomy" id="5759"/>
    <lineage>
        <taxon>Eukaryota</taxon>
        <taxon>Amoebozoa</taxon>
        <taxon>Evosea</taxon>
        <taxon>Archamoebae</taxon>
        <taxon>Mastigamoebida</taxon>
        <taxon>Entamoebidae</taxon>
        <taxon>Entamoeba</taxon>
    </lineage>
</organism>
<dbReference type="EMBL" id="BDEQ01000001">
    <property type="protein sequence ID" value="GAT94091.1"/>
    <property type="molecule type" value="Genomic_DNA"/>
</dbReference>
<comment type="caution">
    <text evidence="1">The sequence shown here is derived from an EMBL/GenBank/DDBJ whole genome shotgun (WGS) entry which is preliminary data.</text>
</comment>
<dbReference type="VEuPathDB" id="AmoebaDB:EHI8A_138380"/>
<dbReference type="AlphaFoldDB" id="A0A5K1VRI5"/>
<protein>
    <recommendedName>
        <fullName evidence="3">Ubiquitin-like domain-containing protein</fullName>
    </recommendedName>
</protein>
<dbReference type="OMA" id="MSKNGRM"/>
<gene>
    <name evidence="1" type="ORF">CL6EHI_009440</name>
</gene>